<accession>A0A848IM37</accession>
<proteinExistence type="predicted"/>
<dbReference type="Proteomes" id="UP000544134">
    <property type="component" value="Unassembled WGS sequence"/>
</dbReference>
<gene>
    <name evidence="1" type="ORF">HHL24_36460</name>
</gene>
<dbReference type="EMBL" id="JABBGJ010000052">
    <property type="protein sequence ID" value="NMM03372.1"/>
    <property type="molecule type" value="Genomic_DNA"/>
</dbReference>
<sequence length="150" mass="16697">MDHDYGQCGHSSLNGKRFSNALQTFRRELGRANLNRSFVIVIVIVIVSCRASDWKGKSDREALQNELPFEDVEEIRIPHGNPDEILLAPIFNTEKKQTSTEDAPKATPSEFLLVQLAPLSSEQKLLMSTRASSCVLPPSPCPCRQLCGFP</sequence>
<evidence type="ECO:0000313" key="2">
    <source>
        <dbReference type="Proteomes" id="UP000544134"/>
    </source>
</evidence>
<comment type="caution">
    <text evidence="1">The sequence shown here is derived from an EMBL/GenBank/DDBJ whole genome shotgun (WGS) entry which is preliminary data.</text>
</comment>
<evidence type="ECO:0000313" key="1">
    <source>
        <dbReference type="EMBL" id="NMM03372.1"/>
    </source>
</evidence>
<dbReference type="AlphaFoldDB" id="A0A848IM37"/>
<dbReference type="RefSeq" id="WP_169490120.1">
    <property type="nucleotide sequence ID" value="NZ_JABBGJ010000052.1"/>
</dbReference>
<protein>
    <submittedName>
        <fullName evidence="1">Uncharacterized protein</fullName>
    </submittedName>
</protein>
<name>A0A848IM37_9BURK</name>
<organism evidence="1 2">
    <name type="scientific">Paraburkholderia polaris</name>
    <dbReference type="NCBI Taxonomy" id="2728848"/>
    <lineage>
        <taxon>Bacteria</taxon>
        <taxon>Pseudomonadati</taxon>
        <taxon>Pseudomonadota</taxon>
        <taxon>Betaproteobacteria</taxon>
        <taxon>Burkholderiales</taxon>
        <taxon>Burkholderiaceae</taxon>
        <taxon>Paraburkholderia</taxon>
    </lineage>
</organism>
<keyword evidence="2" id="KW-1185">Reference proteome</keyword>
<reference evidence="1 2" key="1">
    <citation type="submission" date="2020-04" db="EMBL/GenBank/DDBJ databases">
        <title>Paraburkholderia sp. RP-4-7 isolated from soil.</title>
        <authorList>
            <person name="Dahal R.H."/>
        </authorList>
    </citation>
    <scope>NUCLEOTIDE SEQUENCE [LARGE SCALE GENOMIC DNA]</scope>
    <source>
        <strain evidence="1 2">RP-4-7</strain>
    </source>
</reference>